<gene>
    <name evidence="13" type="ORF">E0L32_012366</name>
</gene>
<feature type="compositionally biased region" description="Polar residues" evidence="11">
    <location>
        <begin position="380"/>
        <end position="396"/>
    </location>
</feature>
<dbReference type="SUPFAM" id="SSF57667">
    <property type="entry name" value="beta-beta-alpha zinc fingers"/>
    <property type="match status" value="1"/>
</dbReference>
<sequence length="811" mass="86735">MTTDYSREDQPDIRRTAELCHHITSALPKALLDDRNIERSQPLITDAPVLHSNGVGEPHHHIASLHAHSAPSTHQSPKAAQARSAKTASSPVRYRLVAPSSNEERPELVWQHSPSDSAKKTGASASPVSGGISSAGLSAVGGAAHSHRPSSTATIASADNCYRASSTDPSFASHSPSLLDHSSPSPTPSPQPATPNSPSRDRANLLSDPASAQTKPKPIDIVAPYRSSSSRPPSAHILDLGHDNFGTSDIELSDRSIDMTTGPSLDSAMGRSRQDSFVSAGAKPISMINPNRESHRQRRESLAGSMMGGVSWGGLSVSSFIRDEIQMTGTSPYPAYQSPSFHSSSYIPKLEANFMRDFMCCDRVWPTMHDLLQHYEENHTQPNNNSSRNFASQGPAGQSVPRPSAGRGMNPGIMGAGQLGSPAQQGRPGAGVSGAGVGLGMSGLQQMMRQQQQSTPVAQKHATLSAMNDDMDTVGDMEMDDAVGVMDMDDSQRTIQQTRQMFGQQRPQLNLTSPGLTQQALRTSAPTTPAAASFGFVNNPTVSSVNTPTLTTQQGFTPRNQFSQDSPLTPGGVDADDDGQNVPMKMNFANLNLNGSQQAGLGFGNGVGGLDLNCIDDPAKSLFSPTNSLNASLANQQRLNQQLGQFGLDASQFPQGTDAQALLQQMSAALIIPQEEHKPYKCPVIGCEKAYKNQNGLKYHKTHGHATQQLHENGDGTFSIVNPETSAPYPGTMGMEKEKPFKCDTCGKRYKNLNGLKYHKQHSPQCDPELLAQQQALINTMAQQLGNQNGLNINFNGMNGMLPNIGEEAMQ</sequence>
<dbReference type="STRING" id="1093900.A0A507BIH6"/>
<dbReference type="Proteomes" id="UP000319257">
    <property type="component" value="Unassembled WGS sequence"/>
</dbReference>
<protein>
    <recommendedName>
        <fullName evidence="12">C2H2-type domain-containing protein</fullName>
    </recommendedName>
</protein>
<comment type="subcellular location">
    <subcellularLocation>
        <location evidence="1">Nucleus</location>
    </subcellularLocation>
</comment>
<evidence type="ECO:0000256" key="3">
    <source>
        <dbReference type="ARBA" id="ARBA00022737"/>
    </source>
</evidence>
<accession>A0A507BIH6</accession>
<feature type="compositionally biased region" description="Low complexity" evidence="11">
    <location>
        <begin position="172"/>
        <end position="184"/>
    </location>
</feature>
<feature type="compositionally biased region" description="Pro residues" evidence="11">
    <location>
        <begin position="185"/>
        <end position="195"/>
    </location>
</feature>
<keyword evidence="6" id="KW-0805">Transcription regulation</keyword>
<evidence type="ECO:0000256" key="1">
    <source>
        <dbReference type="ARBA" id="ARBA00004123"/>
    </source>
</evidence>
<keyword evidence="2" id="KW-0479">Metal-binding</keyword>
<dbReference type="GO" id="GO:0005634">
    <property type="term" value="C:nucleus"/>
    <property type="evidence" value="ECO:0007669"/>
    <property type="project" value="UniProtKB-SubCell"/>
</dbReference>
<keyword evidence="7" id="KW-0238">DNA-binding</keyword>
<evidence type="ECO:0000256" key="11">
    <source>
        <dbReference type="SAM" id="MobiDB-lite"/>
    </source>
</evidence>
<dbReference type="FunFam" id="3.30.160.60:FF:000322">
    <property type="entry name" value="GDNF-inducible zinc finger protein 1"/>
    <property type="match status" value="1"/>
</dbReference>
<feature type="compositionally biased region" description="Gly residues" evidence="11">
    <location>
        <begin position="428"/>
        <end position="437"/>
    </location>
</feature>
<dbReference type="OrthoDB" id="3269380at2759"/>
<dbReference type="PANTHER" id="PTHR23057">
    <property type="entry name" value="JUXTAPOSED WITH ANOTHER ZINC FINGER PROTEIN 1"/>
    <property type="match status" value="1"/>
</dbReference>
<feature type="region of interest" description="Disordered" evidence="11">
    <location>
        <begin position="163"/>
        <end position="219"/>
    </location>
</feature>
<comment type="caution">
    <text evidence="13">The sequence shown here is derived from an EMBL/GenBank/DDBJ whole genome shotgun (WGS) entry which is preliminary data.</text>
</comment>
<dbReference type="PROSITE" id="PS50157">
    <property type="entry name" value="ZINC_FINGER_C2H2_2"/>
    <property type="match status" value="2"/>
</dbReference>
<keyword evidence="3" id="KW-0677">Repeat</keyword>
<dbReference type="AlphaFoldDB" id="A0A507BIH6"/>
<keyword evidence="14" id="KW-1185">Reference proteome</keyword>
<keyword evidence="8" id="KW-0804">Transcription</keyword>
<dbReference type="FunCoup" id="A0A507BIH6">
    <property type="interactions" value="1812"/>
</dbReference>
<dbReference type="InterPro" id="IPR036236">
    <property type="entry name" value="Znf_C2H2_sf"/>
</dbReference>
<keyword evidence="9" id="KW-0539">Nucleus</keyword>
<dbReference type="InterPro" id="IPR013087">
    <property type="entry name" value="Znf_C2H2_type"/>
</dbReference>
<keyword evidence="5" id="KW-0862">Zinc</keyword>
<reference evidence="13 14" key="1">
    <citation type="submission" date="2019-06" db="EMBL/GenBank/DDBJ databases">
        <title>Draft genome sequence of the filamentous fungus Phialemoniopsis curvata isolated from diesel fuel.</title>
        <authorList>
            <person name="Varaljay V.A."/>
            <person name="Lyon W.J."/>
            <person name="Crouch A.L."/>
            <person name="Drake C.E."/>
            <person name="Hollomon J.M."/>
            <person name="Nadeau L.J."/>
            <person name="Nunn H.S."/>
            <person name="Stevenson B.S."/>
            <person name="Bojanowski C.L."/>
            <person name="Crookes-Goodson W.J."/>
        </authorList>
    </citation>
    <scope>NUCLEOTIDE SEQUENCE [LARGE SCALE GENOMIC DNA]</scope>
    <source>
        <strain evidence="13 14">D216</strain>
    </source>
</reference>
<evidence type="ECO:0000256" key="7">
    <source>
        <dbReference type="ARBA" id="ARBA00023125"/>
    </source>
</evidence>
<name>A0A507BIH6_9PEZI</name>
<dbReference type="EMBL" id="SKBQ01000161">
    <property type="protein sequence ID" value="TPX16801.1"/>
    <property type="molecule type" value="Genomic_DNA"/>
</dbReference>
<evidence type="ECO:0000256" key="9">
    <source>
        <dbReference type="ARBA" id="ARBA00023242"/>
    </source>
</evidence>
<dbReference type="PANTHER" id="PTHR23057:SF0">
    <property type="entry name" value="JUXTAPOSED WITH ANOTHER ZINC FINGER PROTEIN 1"/>
    <property type="match status" value="1"/>
</dbReference>
<dbReference type="SMART" id="SM00355">
    <property type="entry name" value="ZnF_C2H2"/>
    <property type="match status" value="2"/>
</dbReference>
<evidence type="ECO:0000313" key="14">
    <source>
        <dbReference type="Proteomes" id="UP000319257"/>
    </source>
</evidence>
<evidence type="ECO:0000256" key="8">
    <source>
        <dbReference type="ARBA" id="ARBA00023163"/>
    </source>
</evidence>
<evidence type="ECO:0000256" key="10">
    <source>
        <dbReference type="PROSITE-ProRule" id="PRU00042"/>
    </source>
</evidence>
<dbReference type="GO" id="GO:0003677">
    <property type="term" value="F:DNA binding"/>
    <property type="evidence" value="ECO:0007669"/>
    <property type="project" value="UniProtKB-KW"/>
</dbReference>
<dbReference type="Gene3D" id="3.30.160.60">
    <property type="entry name" value="Classic Zinc Finger"/>
    <property type="match status" value="1"/>
</dbReference>
<evidence type="ECO:0000259" key="12">
    <source>
        <dbReference type="PROSITE" id="PS50157"/>
    </source>
</evidence>
<dbReference type="GO" id="GO:0008270">
    <property type="term" value="F:zinc ion binding"/>
    <property type="evidence" value="ECO:0007669"/>
    <property type="project" value="UniProtKB-KW"/>
</dbReference>
<proteinExistence type="predicted"/>
<dbReference type="InterPro" id="IPR051580">
    <property type="entry name" value="ZnF-Chromatin_assoc"/>
</dbReference>
<evidence type="ECO:0000313" key="13">
    <source>
        <dbReference type="EMBL" id="TPX16801.1"/>
    </source>
</evidence>
<feature type="region of interest" description="Disordered" evidence="11">
    <location>
        <begin position="378"/>
        <end position="437"/>
    </location>
</feature>
<dbReference type="InParanoid" id="A0A507BIH6"/>
<feature type="domain" description="C2H2-type" evidence="12">
    <location>
        <begin position="741"/>
        <end position="768"/>
    </location>
</feature>
<feature type="domain" description="C2H2-type" evidence="12">
    <location>
        <begin position="680"/>
        <end position="710"/>
    </location>
</feature>
<feature type="compositionally biased region" description="Polar residues" evidence="11">
    <location>
        <begin position="553"/>
        <end position="567"/>
    </location>
</feature>
<keyword evidence="4 10" id="KW-0863">Zinc-finger</keyword>
<dbReference type="RefSeq" id="XP_030998512.1">
    <property type="nucleotide sequence ID" value="XM_031135198.1"/>
</dbReference>
<evidence type="ECO:0000256" key="5">
    <source>
        <dbReference type="ARBA" id="ARBA00022833"/>
    </source>
</evidence>
<evidence type="ECO:0000256" key="2">
    <source>
        <dbReference type="ARBA" id="ARBA00022723"/>
    </source>
</evidence>
<dbReference type="PROSITE" id="PS00028">
    <property type="entry name" value="ZINC_FINGER_C2H2_1"/>
    <property type="match status" value="1"/>
</dbReference>
<dbReference type="GeneID" id="41979813"/>
<feature type="region of interest" description="Disordered" evidence="11">
    <location>
        <begin position="65"/>
        <end position="129"/>
    </location>
</feature>
<organism evidence="13 14">
    <name type="scientific">Thyridium curvatum</name>
    <dbReference type="NCBI Taxonomy" id="1093900"/>
    <lineage>
        <taxon>Eukaryota</taxon>
        <taxon>Fungi</taxon>
        <taxon>Dikarya</taxon>
        <taxon>Ascomycota</taxon>
        <taxon>Pezizomycotina</taxon>
        <taxon>Sordariomycetes</taxon>
        <taxon>Sordariomycetidae</taxon>
        <taxon>Thyridiales</taxon>
        <taxon>Thyridiaceae</taxon>
        <taxon>Thyridium</taxon>
    </lineage>
</organism>
<evidence type="ECO:0000256" key="4">
    <source>
        <dbReference type="ARBA" id="ARBA00022771"/>
    </source>
</evidence>
<feature type="compositionally biased region" description="Polar residues" evidence="11">
    <location>
        <begin position="73"/>
        <end position="90"/>
    </location>
</feature>
<feature type="region of interest" description="Disordered" evidence="11">
    <location>
        <begin position="553"/>
        <end position="572"/>
    </location>
</feature>
<evidence type="ECO:0000256" key="6">
    <source>
        <dbReference type="ARBA" id="ARBA00023015"/>
    </source>
</evidence>